<dbReference type="SUPFAM" id="SSF58104">
    <property type="entry name" value="Methyl-accepting chemotaxis protein (MCP) signaling domain"/>
    <property type="match status" value="1"/>
</dbReference>
<dbReference type="Gene3D" id="1.10.287.950">
    <property type="entry name" value="Methyl-accepting chemotaxis protein"/>
    <property type="match status" value="1"/>
</dbReference>
<comment type="subcellular location">
    <subcellularLocation>
        <location evidence="1">Cell inner membrane</location>
        <topology evidence="1">Multi-pass membrane protein</topology>
    </subcellularLocation>
</comment>
<evidence type="ECO:0000256" key="2">
    <source>
        <dbReference type="ARBA" id="ARBA00022519"/>
    </source>
</evidence>
<evidence type="ECO:0000259" key="6">
    <source>
        <dbReference type="PROSITE" id="PS50111"/>
    </source>
</evidence>
<evidence type="ECO:0000256" key="5">
    <source>
        <dbReference type="PROSITE-ProRule" id="PRU00284"/>
    </source>
</evidence>
<evidence type="ECO:0000256" key="1">
    <source>
        <dbReference type="ARBA" id="ARBA00004429"/>
    </source>
</evidence>
<protein>
    <submittedName>
        <fullName evidence="8">Chemotaxis protein</fullName>
    </submittedName>
</protein>
<dbReference type="GO" id="GO:0006935">
    <property type="term" value="P:chemotaxis"/>
    <property type="evidence" value="ECO:0007669"/>
    <property type="project" value="UniProtKB-ARBA"/>
</dbReference>
<dbReference type="GeneID" id="43683848"/>
<sequence length="388" mass="43242">MRSLFIRMRFVHWLGVVILVMNAFFFTENMLSQILQGIVVIFLIIHDIDEKIWGVDSLKNVTMYMKNFERKDLSTPCNVNSQYNSEITNVLNVINTFRRNVKLALEEIQQQAMASDEISTQLKYKSTNISDRILRQDASVSSLNEQLEKLDNTSIALKVKAEETQMQVKSTHAKLEHSVGMMDNLVQGLDQYLESNHQLQKSFNQLSAQTLSIENVVSVIAKLADQTNLLALNAAIEAARAGNQGRGFAVVADEVRRLAQSTQESLHEINSIVSEISTTVKMAGAQMSSQTSTITLLSENTIKSQTEVRNANESIGSVLSLIEHNESEHEVNIHTVSQLVGEANAKVDELKQLSSSNAIDCEALIKQGINLTKVTENVVEKLSMFKTA</sequence>
<comment type="caution">
    <text evidence="8">The sequence shown here is derived from an EMBL/GenBank/DDBJ whole genome shotgun (WGS) entry which is preliminary data.</text>
</comment>
<name>A0A099MFC2_9VIBR</name>
<keyword evidence="3 5" id="KW-0807">Transducer</keyword>
<dbReference type="AlphaFoldDB" id="A0A099MFC2"/>
<dbReference type="GO" id="GO:0007165">
    <property type="term" value="P:signal transduction"/>
    <property type="evidence" value="ECO:0007669"/>
    <property type="project" value="UniProtKB-KW"/>
</dbReference>
<dbReference type="EMBL" id="JMCG01000001">
    <property type="protein sequence ID" value="KGK11952.1"/>
    <property type="molecule type" value="Genomic_DNA"/>
</dbReference>
<dbReference type="SMART" id="SM00283">
    <property type="entry name" value="MA"/>
    <property type="match status" value="1"/>
</dbReference>
<reference evidence="8 9" key="1">
    <citation type="submission" date="2014-04" db="EMBL/GenBank/DDBJ databases">
        <title>Genome sequencing of Vibrio navarrensis strains.</title>
        <authorList>
            <person name="Gladney L.M."/>
            <person name="Katz L.S."/>
            <person name="Marino-Ramirez L."/>
            <person name="Jordan I.K."/>
        </authorList>
    </citation>
    <scope>NUCLEOTIDE SEQUENCE [LARGE SCALE GENOMIC DNA]</scope>
    <source>
        <strain evidence="8 9">ATCC 51183</strain>
    </source>
</reference>
<dbReference type="PROSITE" id="PS50192">
    <property type="entry name" value="T_SNARE"/>
    <property type="match status" value="1"/>
</dbReference>
<dbReference type="eggNOG" id="COG0840">
    <property type="taxonomic scope" value="Bacteria"/>
</dbReference>
<dbReference type="PANTHER" id="PTHR32089">
    <property type="entry name" value="METHYL-ACCEPTING CHEMOTAXIS PROTEIN MCPB"/>
    <property type="match status" value="1"/>
</dbReference>
<dbReference type="STRING" id="29495.EA26_11785"/>
<dbReference type="Pfam" id="PF00015">
    <property type="entry name" value="MCPsignal"/>
    <property type="match status" value="1"/>
</dbReference>
<keyword evidence="2" id="KW-0472">Membrane</keyword>
<dbReference type="Proteomes" id="UP000029994">
    <property type="component" value="Unassembled WGS sequence"/>
</dbReference>
<evidence type="ECO:0000313" key="8">
    <source>
        <dbReference type="EMBL" id="KGK11952.1"/>
    </source>
</evidence>
<keyword evidence="2" id="KW-0997">Cell inner membrane</keyword>
<evidence type="ECO:0000259" key="7">
    <source>
        <dbReference type="PROSITE" id="PS50192"/>
    </source>
</evidence>
<comment type="similarity">
    <text evidence="4">Belongs to the methyl-accepting chemotaxis (MCP) protein family.</text>
</comment>
<accession>A0A099MFC2</accession>
<evidence type="ECO:0000256" key="3">
    <source>
        <dbReference type="ARBA" id="ARBA00023224"/>
    </source>
</evidence>
<gene>
    <name evidence="8" type="ORF">EA26_11785</name>
</gene>
<dbReference type="RefSeq" id="WP_039427600.1">
    <property type="nucleotide sequence ID" value="NZ_CP061844.1"/>
</dbReference>
<organism evidence="8 9">
    <name type="scientific">Vibrio navarrensis</name>
    <dbReference type="NCBI Taxonomy" id="29495"/>
    <lineage>
        <taxon>Bacteria</taxon>
        <taxon>Pseudomonadati</taxon>
        <taxon>Pseudomonadota</taxon>
        <taxon>Gammaproteobacteria</taxon>
        <taxon>Vibrionales</taxon>
        <taxon>Vibrionaceae</taxon>
        <taxon>Vibrio</taxon>
    </lineage>
</organism>
<feature type="domain" description="T-SNARE coiled-coil homology" evidence="7">
    <location>
        <begin position="256"/>
        <end position="318"/>
    </location>
</feature>
<dbReference type="PANTHER" id="PTHR32089:SF114">
    <property type="entry name" value="METHYL-ACCEPTING CHEMOTAXIS PROTEIN MCPB"/>
    <property type="match status" value="1"/>
</dbReference>
<keyword evidence="2" id="KW-1003">Cell membrane</keyword>
<dbReference type="GO" id="GO:0005886">
    <property type="term" value="C:plasma membrane"/>
    <property type="evidence" value="ECO:0007669"/>
    <property type="project" value="UniProtKB-SubCell"/>
</dbReference>
<dbReference type="InterPro" id="IPR000727">
    <property type="entry name" value="T_SNARE_dom"/>
</dbReference>
<evidence type="ECO:0000256" key="4">
    <source>
        <dbReference type="ARBA" id="ARBA00029447"/>
    </source>
</evidence>
<evidence type="ECO:0000313" key="9">
    <source>
        <dbReference type="Proteomes" id="UP000029994"/>
    </source>
</evidence>
<keyword evidence="9" id="KW-1185">Reference proteome</keyword>
<dbReference type="PROSITE" id="PS50111">
    <property type="entry name" value="CHEMOTAXIS_TRANSDUC_2"/>
    <property type="match status" value="1"/>
</dbReference>
<proteinExistence type="inferred from homology"/>
<dbReference type="InterPro" id="IPR004089">
    <property type="entry name" value="MCPsignal_dom"/>
</dbReference>
<feature type="domain" description="Methyl-accepting transducer" evidence="6">
    <location>
        <begin position="111"/>
        <end position="351"/>
    </location>
</feature>